<dbReference type="EMBL" id="LUCH01004093">
    <property type="protein sequence ID" value="KAF5399388.1"/>
    <property type="molecule type" value="Genomic_DNA"/>
</dbReference>
<comment type="caution">
    <text evidence="1">The sequence shown here is derived from an EMBL/GenBank/DDBJ whole genome shotgun (WGS) entry which is preliminary data.</text>
</comment>
<reference evidence="1" key="1">
    <citation type="submission" date="2019-05" db="EMBL/GenBank/DDBJ databases">
        <title>Annotation for the trematode Paragonimus heterotremus.</title>
        <authorList>
            <person name="Choi Y.-J."/>
        </authorList>
    </citation>
    <scope>NUCLEOTIDE SEQUENCE</scope>
    <source>
        <strain evidence="1">LC</strain>
    </source>
</reference>
<accession>A0A8J4T5P6</accession>
<dbReference type="Proteomes" id="UP000748531">
    <property type="component" value="Unassembled WGS sequence"/>
</dbReference>
<dbReference type="Gene3D" id="1.10.8.10">
    <property type="entry name" value="DNA helicase RuvA subunit, C-terminal domain"/>
    <property type="match status" value="1"/>
</dbReference>
<dbReference type="OrthoDB" id="6252271at2759"/>
<proteinExistence type="predicted"/>
<dbReference type="SUPFAM" id="SSF54277">
    <property type="entry name" value="CAD &amp; PB1 domains"/>
    <property type="match status" value="1"/>
</dbReference>
<evidence type="ECO:0008006" key="3">
    <source>
        <dbReference type="Google" id="ProtNLM"/>
    </source>
</evidence>
<gene>
    <name evidence="1" type="ORF">PHET_07523</name>
</gene>
<sequence>MPIYKLVVASERTESGHEVIRLHPTARLTWTELRAKINSILDERADDYLVTWYDGEEYCSIHDADDLRVAEECFLDGPYSDGVVRLVITVNRTKFENAMLPQKPESRVKPFISRDLRSSSSASNHPNRIMQIYRRTTSEQFANIARPHGTTSTEAINTLNIPKQDHFIPSSDTGVASIQPSSAGFQFNPTQNNVGVPLFPFNGEQEPRRFSASHTTLLGMAERATRQPVYLEPKFKAMRAMGFDQDEKLLKTLIRECYGDINRVIEKLTNSSC</sequence>
<organism evidence="1 2">
    <name type="scientific">Paragonimus heterotremus</name>
    <dbReference type="NCBI Taxonomy" id="100268"/>
    <lineage>
        <taxon>Eukaryota</taxon>
        <taxon>Metazoa</taxon>
        <taxon>Spiralia</taxon>
        <taxon>Lophotrochozoa</taxon>
        <taxon>Platyhelminthes</taxon>
        <taxon>Trematoda</taxon>
        <taxon>Digenea</taxon>
        <taxon>Plagiorchiida</taxon>
        <taxon>Troglotremata</taxon>
        <taxon>Troglotrematidae</taxon>
        <taxon>Paragonimus</taxon>
    </lineage>
</organism>
<protein>
    <recommendedName>
        <fullName evidence="3">PB1 domain-containing protein</fullName>
    </recommendedName>
</protein>
<evidence type="ECO:0000313" key="1">
    <source>
        <dbReference type="EMBL" id="KAF5399388.1"/>
    </source>
</evidence>
<dbReference type="AlphaFoldDB" id="A0A8J4T5P6"/>
<evidence type="ECO:0000313" key="2">
    <source>
        <dbReference type="Proteomes" id="UP000748531"/>
    </source>
</evidence>
<name>A0A8J4T5P6_9TREM</name>
<keyword evidence="2" id="KW-1185">Reference proteome</keyword>